<sequence length="175" mass="19808">MVFGFFTNFSNIIILENDLLACRGQLASERGLATQRERQLMQRIQELTSRLWVAEKFLESARTGSIVRCVSERRIHDLSCNSTATIRRRTKSSEPILTSVSNSFVSAESVKKKKKKKLSDHLHQPRSSVKISFDALSSLRKKAFAEMKLTSLPLITSLHLFGSSKMAEFIDSDVK</sequence>
<accession>A0A0R3TZG8</accession>
<evidence type="ECO:0000313" key="3">
    <source>
        <dbReference type="WBParaSite" id="HNAJ_0001326701-mRNA-1"/>
    </source>
</evidence>
<dbReference type="AlphaFoldDB" id="A0A0R3TZG8"/>
<reference evidence="1 2" key="2">
    <citation type="submission" date="2018-11" db="EMBL/GenBank/DDBJ databases">
        <authorList>
            <consortium name="Pathogen Informatics"/>
        </authorList>
    </citation>
    <scope>NUCLEOTIDE SEQUENCE [LARGE SCALE GENOMIC DNA]</scope>
</reference>
<dbReference type="EMBL" id="UZAE01015150">
    <property type="protein sequence ID" value="VDO15331.1"/>
    <property type="molecule type" value="Genomic_DNA"/>
</dbReference>
<protein>
    <submittedName>
        <fullName evidence="1 3">Uncharacterized protein</fullName>
    </submittedName>
</protein>
<reference evidence="3" key="1">
    <citation type="submission" date="2017-02" db="UniProtKB">
        <authorList>
            <consortium name="WormBaseParasite"/>
        </authorList>
    </citation>
    <scope>IDENTIFICATION</scope>
</reference>
<gene>
    <name evidence="1" type="ORF">HNAJ_LOCUS13241</name>
</gene>
<keyword evidence="2" id="KW-1185">Reference proteome</keyword>
<organism evidence="3">
    <name type="scientific">Rodentolepis nana</name>
    <name type="common">Dwarf tapeworm</name>
    <name type="synonym">Hymenolepis nana</name>
    <dbReference type="NCBI Taxonomy" id="102285"/>
    <lineage>
        <taxon>Eukaryota</taxon>
        <taxon>Metazoa</taxon>
        <taxon>Spiralia</taxon>
        <taxon>Lophotrochozoa</taxon>
        <taxon>Platyhelminthes</taxon>
        <taxon>Cestoda</taxon>
        <taxon>Eucestoda</taxon>
        <taxon>Cyclophyllidea</taxon>
        <taxon>Hymenolepididae</taxon>
        <taxon>Rodentolepis</taxon>
    </lineage>
</organism>
<evidence type="ECO:0000313" key="1">
    <source>
        <dbReference type="EMBL" id="VDO15331.1"/>
    </source>
</evidence>
<dbReference type="WBParaSite" id="HNAJ_0001326701-mRNA-1">
    <property type="protein sequence ID" value="HNAJ_0001326701-mRNA-1"/>
    <property type="gene ID" value="HNAJ_0001326701"/>
</dbReference>
<dbReference type="Proteomes" id="UP000278807">
    <property type="component" value="Unassembled WGS sequence"/>
</dbReference>
<proteinExistence type="predicted"/>
<evidence type="ECO:0000313" key="2">
    <source>
        <dbReference type="Proteomes" id="UP000278807"/>
    </source>
</evidence>
<name>A0A0R3TZG8_RODNA</name>